<dbReference type="EMBL" id="VVND01000008">
    <property type="protein sequence ID" value="KAA3159559.1"/>
    <property type="molecule type" value="Genomic_DNA"/>
</dbReference>
<dbReference type="GO" id="GO:0004316">
    <property type="term" value="F:3-oxoacyl-[acyl-carrier-protein] reductase (NADPH) activity"/>
    <property type="evidence" value="ECO:0007669"/>
    <property type="project" value="UniProtKB-EC"/>
</dbReference>
<comment type="similarity">
    <text evidence="1">Belongs to the short-chain dehydrogenases/reductases (SDR) family.</text>
</comment>
<dbReference type="PRINTS" id="PR00080">
    <property type="entry name" value="SDRFAMILY"/>
</dbReference>
<dbReference type="InterPro" id="IPR057326">
    <property type="entry name" value="KR_dom"/>
</dbReference>
<evidence type="ECO:0000256" key="1">
    <source>
        <dbReference type="ARBA" id="ARBA00006484"/>
    </source>
</evidence>
<dbReference type="Gene3D" id="3.40.50.720">
    <property type="entry name" value="NAD(P)-binding Rossmann-like Domain"/>
    <property type="match status" value="1"/>
</dbReference>
<evidence type="ECO:0000313" key="7">
    <source>
        <dbReference type="Proteomes" id="UP001055105"/>
    </source>
</evidence>
<organism evidence="4 7">
    <name type="scientific">Alistipes finegoldii</name>
    <dbReference type="NCBI Taxonomy" id="214856"/>
    <lineage>
        <taxon>Bacteria</taxon>
        <taxon>Pseudomonadati</taxon>
        <taxon>Bacteroidota</taxon>
        <taxon>Bacteroidia</taxon>
        <taxon>Bacteroidales</taxon>
        <taxon>Rikenellaceae</taxon>
        <taxon>Alistipes</taxon>
    </lineage>
</organism>
<dbReference type="Proteomes" id="UP000324870">
    <property type="component" value="Unassembled WGS sequence"/>
</dbReference>
<dbReference type="SUPFAM" id="SSF51735">
    <property type="entry name" value="NAD(P)-binding Rossmann-fold domains"/>
    <property type="match status" value="1"/>
</dbReference>
<evidence type="ECO:0000259" key="3">
    <source>
        <dbReference type="SMART" id="SM00822"/>
    </source>
</evidence>
<dbReference type="NCBIfam" id="NF004200">
    <property type="entry name" value="PRK05653.1-5"/>
    <property type="match status" value="1"/>
</dbReference>
<evidence type="ECO:0000313" key="6">
    <source>
        <dbReference type="Proteomes" id="UP000324870"/>
    </source>
</evidence>
<accession>A0A5B5VQA4</accession>
<gene>
    <name evidence="5" type="primary">fabG</name>
    <name evidence="4" type="ORF">CE91St16_31870</name>
    <name evidence="5" type="ORF">F2A26_06940</name>
</gene>
<dbReference type="InterPro" id="IPR036291">
    <property type="entry name" value="NAD(P)-bd_dom_sf"/>
</dbReference>
<dbReference type="PANTHER" id="PTHR42879">
    <property type="entry name" value="3-OXOACYL-(ACYL-CARRIER-PROTEIN) REDUCTASE"/>
    <property type="match status" value="1"/>
</dbReference>
<evidence type="ECO:0000256" key="2">
    <source>
        <dbReference type="ARBA" id="ARBA00023002"/>
    </source>
</evidence>
<evidence type="ECO:0000313" key="4">
    <source>
        <dbReference type="EMBL" id="GKI20279.1"/>
    </source>
</evidence>
<reference evidence="4" key="2">
    <citation type="submission" date="2022-01" db="EMBL/GenBank/DDBJ databases">
        <title>Novel bile acid biosynthetic pathways are enriched in the microbiome of centenarians.</title>
        <authorList>
            <person name="Sato Y."/>
            <person name="Atarashi K."/>
            <person name="Plichta R.D."/>
            <person name="Arai Y."/>
            <person name="Sasajima S."/>
            <person name="Kearney M.S."/>
            <person name="Suda W."/>
            <person name="Takeshita K."/>
            <person name="Sasaki T."/>
            <person name="Okamoto S."/>
            <person name="Skelly N.A."/>
            <person name="Okamura Y."/>
            <person name="Vlamakis H."/>
            <person name="Li Y."/>
            <person name="Tanoue T."/>
            <person name="Takei H."/>
            <person name="Nittono H."/>
            <person name="Narushima S."/>
            <person name="Irie J."/>
            <person name="Itoh H."/>
            <person name="Moriya K."/>
            <person name="Sugiura Y."/>
            <person name="Suematsu M."/>
            <person name="Moritoki N."/>
            <person name="Shibata S."/>
            <person name="Littman R.D."/>
            <person name="Fischbach A.M."/>
            <person name="Uwamino Y."/>
            <person name="Inoue T."/>
            <person name="Honda A."/>
            <person name="Hattori M."/>
            <person name="Murai T."/>
            <person name="Xavier J.R."/>
            <person name="Hirose N."/>
            <person name="Honda K."/>
        </authorList>
    </citation>
    <scope>NUCLEOTIDE SEQUENCE</scope>
    <source>
        <strain evidence="4">CE91-St16</strain>
    </source>
</reference>
<dbReference type="RefSeq" id="WP_009596187.1">
    <property type="nucleotide sequence ID" value="NZ_AP025581.1"/>
</dbReference>
<dbReference type="PRINTS" id="PR00081">
    <property type="entry name" value="GDHRDH"/>
</dbReference>
<dbReference type="FunFam" id="3.40.50.720:FF:000173">
    <property type="entry name" value="3-oxoacyl-[acyl-carrier protein] reductase"/>
    <property type="match status" value="1"/>
</dbReference>
<protein>
    <submittedName>
        <fullName evidence="4">3-ketoacyl-ACP reductase</fullName>
    </submittedName>
    <submittedName>
        <fullName evidence="5">3-oxoacyl-ACP reductase FabG</fullName>
        <ecNumber evidence="5">1.1.1.100</ecNumber>
    </submittedName>
</protein>
<evidence type="ECO:0000313" key="5">
    <source>
        <dbReference type="EMBL" id="KAA3159559.1"/>
    </source>
</evidence>
<keyword evidence="2 5" id="KW-0560">Oxidoreductase</keyword>
<dbReference type="Proteomes" id="UP001055105">
    <property type="component" value="Unassembled WGS sequence"/>
</dbReference>
<sequence>MTEPTKYALVTGGSRGIGREICLKLARSGYYVLINYRSNADEAQRTLEGVRAAGGDGETLRFDVAAGEETAAAIAAWQERHKGAVIEVVVNNAGIRSDTLMMWMEPQQWHSVVDTGLGGFYNVTRPLLKDMLVKRFGRIVNIVSLSGIKGLPGQTNYSAAKGGVIAATKALAQEVAKKGVTVNAIAPGFVRTDMTADLDEAELKKQIPAGRFCEAEEVADLAMFLISDKASYITGEVISINGGLYT</sequence>
<dbReference type="EC" id="1.1.1.100" evidence="5"/>
<proteinExistence type="inferred from homology"/>
<dbReference type="AlphaFoldDB" id="A0A5B5VQA4"/>
<keyword evidence="6" id="KW-1185">Reference proteome</keyword>
<dbReference type="OMA" id="CQKHMVD"/>
<dbReference type="PANTHER" id="PTHR42879:SF2">
    <property type="entry name" value="3-OXOACYL-[ACYL-CARRIER-PROTEIN] REDUCTASE FABG"/>
    <property type="match status" value="1"/>
</dbReference>
<reference evidence="5 6" key="1">
    <citation type="journal article" date="2019" name="Nat. Med.">
        <title>A library of human gut bacterial isolates paired with longitudinal multiomics data enables mechanistic microbiome research.</title>
        <authorList>
            <person name="Poyet M."/>
            <person name="Groussin M."/>
            <person name="Gibbons S.M."/>
            <person name="Avila-Pacheco J."/>
            <person name="Jiang X."/>
            <person name="Kearney S.M."/>
            <person name="Perrotta A.R."/>
            <person name="Berdy B."/>
            <person name="Zhao S."/>
            <person name="Lieberman T.D."/>
            <person name="Swanson P.K."/>
            <person name="Smith M."/>
            <person name="Roesemann S."/>
            <person name="Alexander J.E."/>
            <person name="Rich S.A."/>
            <person name="Livny J."/>
            <person name="Vlamakis H."/>
            <person name="Clish C."/>
            <person name="Bullock K."/>
            <person name="Deik A."/>
            <person name="Scott J."/>
            <person name="Pierce K.A."/>
            <person name="Xavier R.J."/>
            <person name="Alm E.J."/>
        </authorList>
    </citation>
    <scope>NUCLEOTIDE SEQUENCE [LARGE SCALE GENOMIC DNA]</scope>
    <source>
        <strain evidence="5 6">BIOML-A1</strain>
    </source>
</reference>
<name>A0A5B5VQA4_9BACT</name>
<dbReference type="EMBL" id="BQOL01000002">
    <property type="protein sequence ID" value="GKI20279.1"/>
    <property type="molecule type" value="Genomic_DNA"/>
</dbReference>
<comment type="caution">
    <text evidence="4">The sequence shown here is derived from an EMBL/GenBank/DDBJ whole genome shotgun (WGS) entry which is preliminary data.</text>
</comment>
<dbReference type="InterPro" id="IPR002347">
    <property type="entry name" value="SDR_fam"/>
</dbReference>
<dbReference type="NCBIfam" id="NF009466">
    <property type="entry name" value="PRK12826.1-2"/>
    <property type="match status" value="1"/>
</dbReference>
<dbReference type="Pfam" id="PF13561">
    <property type="entry name" value="adh_short_C2"/>
    <property type="match status" value="1"/>
</dbReference>
<dbReference type="SMART" id="SM00822">
    <property type="entry name" value="PKS_KR"/>
    <property type="match status" value="1"/>
</dbReference>
<dbReference type="InterPro" id="IPR050259">
    <property type="entry name" value="SDR"/>
</dbReference>
<feature type="domain" description="Ketoreductase" evidence="3">
    <location>
        <begin position="6"/>
        <end position="188"/>
    </location>
</feature>